<reference evidence="2 3" key="1">
    <citation type="journal article" date="2018" name="Mol. Plant">
        <title>The genome of Artemisia annua provides insight into the evolution of Asteraceae family and artemisinin biosynthesis.</title>
        <authorList>
            <person name="Shen Q."/>
            <person name="Zhang L."/>
            <person name="Liao Z."/>
            <person name="Wang S."/>
            <person name="Yan T."/>
            <person name="Shi P."/>
            <person name="Liu M."/>
            <person name="Fu X."/>
            <person name="Pan Q."/>
            <person name="Wang Y."/>
            <person name="Lv Z."/>
            <person name="Lu X."/>
            <person name="Zhang F."/>
            <person name="Jiang W."/>
            <person name="Ma Y."/>
            <person name="Chen M."/>
            <person name="Hao X."/>
            <person name="Li L."/>
            <person name="Tang Y."/>
            <person name="Lv G."/>
            <person name="Zhou Y."/>
            <person name="Sun X."/>
            <person name="Brodelius P.E."/>
            <person name="Rose J.K.C."/>
            <person name="Tang K."/>
        </authorList>
    </citation>
    <scope>NUCLEOTIDE SEQUENCE [LARGE SCALE GENOMIC DNA]</scope>
    <source>
        <strain evidence="3">cv. Huhao1</strain>
        <tissue evidence="2">Leaf</tissue>
    </source>
</reference>
<dbReference type="AlphaFoldDB" id="A0A2U1LRA9"/>
<evidence type="ECO:0000313" key="2">
    <source>
        <dbReference type="EMBL" id="PWA51527.1"/>
    </source>
</evidence>
<feature type="region of interest" description="Disordered" evidence="1">
    <location>
        <begin position="1"/>
        <end position="57"/>
    </location>
</feature>
<protein>
    <submittedName>
        <fullName evidence="2">Zinc finger, CCHC-type</fullName>
    </submittedName>
</protein>
<evidence type="ECO:0000256" key="1">
    <source>
        <dbReference type="SAM" id="MobiDB-lite"/>
    </source>
</evidence>
<dbReference type="OrthoDB" id="1166159at2759"/>
<feature type="compositionally biased region" description="Polar residues" evidence="1">
    <location>
        <begin position="1"/>
        <end position="12"/>
    </location>
</feature>
<feature type="compositionally biased region" description="Basic and acidic residues" evidence="1">
    <location>
        <begin position="28"/>
        <end position="53"/>
    </location>
</feature>
<accession>A0A2U1LRA9</accession>
<evidence type="ECO:0000313" key="3">
    <source>
        <dbReference type="Proteomes" id="UP000245207"/>
    </source>
</evidence>
<proteinExistence type="predicted"/>
<dbReference type="Proteomes" id="UP000245207">
    <property type="component" value="Unassembled WGS sequence"/>
</dbReference>
<dbReference type="EMBL" id="PKPP01008124">
    <property type="protein sequence ID" value="PWA51527.1"/>
    <property type="molecule type" value="Genomic_DNA"/>
</dbReference>
<name>A0A2U1LRA9_ARTAN</name>
<sequence length="156" mass="17863">MLSEVTNNLQQQPHRRGGGNQTRGRGKYISEGHTSDESEGTDNKPRRNGDKAQIDSYKSGKLGHYAYECPSKKMEEVEALLAENDEEPALLMCLIDENYKVRKLGRVIRSKQIRVMRKIACERSRVKVEEVLIRVMRISTKERLCKTIKLAVKDDS</sequence>
<gene>
    <name evidence="2" type="ORF">CTI12_AA462690</name>
</gene>
<keyword evidence="3" id="KW-1185">Reference proteome</keyword>
<organism evidence="2 3">
    <name type="scientific">Artemisia annua</name>
    <name type="common">Sweet wormwood</name>
    <dbReference type="NCBI Taxonomy" id="35608"/>
    <lineage>
        <taxon>Eukaryota</taxon>
        <taxon>Viridiplantae</taxon>
        <taxon>Streptophyta</taxon>
        <taxon>Embryophyta</taxon>
        <taxon>Tracheophyta</taxon>
        <taxon>Spermatophyta</taxon>
        <taxon>Magnoliopsida</taxon>
        <taxon>eudicotyledons</taxon>
        <taxon>Gunneridae</taxon>
        <taxon>Pentapetalae</taxon>
        <taxon>asterids</taxon>
        <taxon>campanulids</taxon>
        <taxon>Asterales</taxon>
        <taxon>Asteraceae</taxon>
        <taxon>Asteroideae</taxon>
        <taxon>Anthemideae</taxon>
        <taxon>Artemisiinae</taxon>
        <taxon>Artemisia</taxon>
    </lineage>
</organism>
<comment type="caution">
    <text evidence="2">The sequence shown here is derived from an EMBL/GenBank/DDBJ whole genome shotgun (WGS) entry which is preliminary data.</text>
</comment>